<dbReference type="Pfam" id="PF00563">
    <property type="entry name" value="EAL"/>
    <property type="match status" value="1"/>
</dbReference>
<dbReference type="PANTHER" id="PTHR44757:SF2">
    <property type="entry name" value="BIOFILM ARCHITECTURE MAINTENANCE PROTEIN MBAA"/>
    <property type="match status" value="1"/>
</dbReference>
<dbReference type="Pfam" id="PF03707">
    <property type="entry name" value="MHYT"/>
    <property type="match status" value="2"/>
</dbReference>
<accession>A0ABT8Y471</accession>
<dbReference type="Gene3D" id="3.20.20.450">
    <property type="entry name" value="EAL domain"/>
    <property type="match status" value="1"/>
</dbReference>
<dbReference type="PROSITE" id="PS50924">
    <property type="entry name" value="MHYT"/>
    <property type="match status" value="1"/>
</dbReference>
<dbReference type="Pfam" id="PF00990">
    <property type="entry name" value="GGDEF"/>
    <property type="match status" value="1"/>
</dbReference>
<feature type="transmembrane region" description="Helical" evidence="1">
    <location>
        <begin position="47"/>
        <end position="72"/>
    </location>
</feature>
<dbReference type="InterPro" id="IPR035965">
    <property type="entry name" value="PAS-like_dom_sf"/>
</dbReference>
<evidence type="ECO:0000259" key="3">
    <source>
        <dbReference type="PROSITE" id="PS50887"/>
    </source>
</evidence>
<dbReference type="InterPro" id="IPR005330">
    <property type="entry name" value="MHYT_dom"/>
</dbReference>
<dbReference type="PROSITE" id="PS50887">
    <property type="entry name" value="GGDEF"/>
    <property type="match status" value="1"/>
</dbReference>
<dbReference type="SMART" id="SM00267">
    <property type="entry name" value="GGDEF"/>
    <property type="match status" value="1"/>
</dbReference>
<dbReference type="CDD" id="cd01949">
    <property type="entry name" value="GGDEF"/>
    <property type="match status" value="1"/>
</dbReference>
<dbReference type="InterPro" id="IPR029787">
    <property type="entry name" value="Nucleotide_cyclase"/>
</dbReference>
<keyword evidence="1" id="KW-0812">Transmembrane</keyword>
<dbReference type="NCBIfam" id="TIGR00229">
    <property type="entry name" value="sensory_box"/>
    <property type="match status" value="1"/>
</dbReference>
<feature type="transmembrane region" description="Helical" evidence="1">
    <location>
        <begin position="114"/>
        <end position="134"/>
    </location>
</feature>
<feature type="transmembrane region" description="Helical" evidence="1">
    <location>
        <begin position="175"/>
        <end position="193"/>
    </location>
</feature>
<reference evidence="5" key="1">
    <citation type="submission" date="2023-07" db="EMBL/GenBank/DDBJ databases">
        <authorList>
            <person name="Kim M."/>
        </authorList>
    </citation>
    <scope>NUCLEOTIDE SEQUENCE</scope>
    <source>
        <strain evidence="5">BIUV-7</strain>
    </source>
</reference>
<sequence>MTALVRNLASHHDATLVTIAILVCLFGGYTLFAIADHSSRVPANRRVLWLGMGAVAGGVTIWATHFIAMLAYRNGMPVAYSAKLTAVSVVVAIAGTMLSVLIGRTMVIAWAKPAAGLALGATISTMHFIGMSAMSTASPMQYDHRIVAWSIVLGTLLTTLAIAAFGFLRRPVARYLSATLLFTAGVGTIHFGSMAAMQMHDHAGPAVSQSVPSLLAIAITFGVIVVIGIALGGARIAAHDMRRDADESERMRSLANLSLEGLIVLDEAGIVIDANKRIDRFLGRPVIGLHIQEILPNVHPAMFTDDLRSEPVESELPRADGSRLPVEVLVHRTTHLRRAALVVVVRDLSERVEAQRRVLHVARHDPLTGLPNRLLFMERLESAVARTARTHGKTALLYIDLDGFKSVNDVFGHTKGDQVLIGTASLIETTLRSGDTLARLGGDEFAIVQSDGDQPEAAERLARRIITEIERGYGNGRGDVSLGASIGIAIAPDDSSEPAVLVRHADIALYKAKEAGRGTYRFFESAMDEALQERHSIEADMRNALAAGEIFLVYQPQMNADTGEITGFEALVRWNHPERGIIPPDAFIPVAEQSGFIVPLGAWILREACREAASWARPLNIAVNLSPVQFQQGALRKRVETTLIDTGLAPERLELEITETALLRDRDATIATLNELKSMGIRIAMDDFGTGYSSLSNLQSFPFDKIKVDRSFVSTIEEDEKAASIVKAVISLGHSLSLPIVAEGVESAEQLAMLRVERCTEIQGYLIGRPLPISAFRHLIDSDASEAGSVAA</sequence>
<evidence type="ECO:0000259" key="2">
    <source>
        <dbReference type="PROSITE" id="PS50883"/>
    </source>
</evidence>
<evidence type="ECO:0000256" key="1">
    <source>
        <dbReference type="PROSITE-ProRule" id="PRU00244"/>
    </source>
</evidence>
<evidence type="ECO:0000313" key="6">
    <source>
        <dbReference type="Proteomes" id="UP001169764"/>
    </source>
</evidence>
<dbReference type="InterPro" id="IPR001633">
    <property type="entry name" value="EAL_dom"/>
</dbReference>
<evidence type="ECO:0000259" key="4">
    <source>
        <dbReference type="PROSITE" id="PS50924"/>
    </source>
</evidence>
<dbReference type="InterPro" id="IPR043128">
    <property type="entry name" value="Rev_trsase/Diguanyl_cyclase"/>
</dbReference>
<name>A0ABT8Y471_9SPHN</name>
<dbReference type="SMART" id="SM00052">
    <property type="entry name" value="EAL"/>
    <property type="match status" value="1"/>
</dbReference>
<feature type="transmembrane region" description="Helical" evidence="1">
    <location>
        <begin position="84"/>
        <end position="102"/>
    </location>
</feature>
<dbReference type="SUPFAM" id="SSF55073">
    <property type="entry name" value="Nucleotide cyclase"/>
    <property type="match status" value="1"/>
</dbReference>
<dbReference type="PROSITE" id="PS50883">
    <property type="entry name" value="EAL"/>
    <property type="match status" value="1"/>
</dbReference>
<keyword evidence="6" id="KW-1185">Reference proteome</keyword>
<dbReference type="InterPro" id="IPR052155">
    <property type="entry name" value="Biofilm_reg_signaling"/>
</dbReference>
<dbReference type="SUPFAM" id="SSF55785">
    <property type="entry name" value="PYP-like sensor domain (PAS domain)"/>
    <property type="match status" value="1"/>
</dbReference>
<organism evidence="5 6">
    <name type="scientific">Sphingomonas natans</name>
    <dbReference type="NCBI Taxonomy" id="3063330"/>
    <lineage>
        <taxon>Bacteria</taxon>
        <taxon>Pseudomonadati</taxon>
        <taxon>Pseudomonadota</taxon>
        <taxon>Alphaproteobacteria</taxon>
        <taxon>Sphingomonadales</taxon>
        <taxon>Sphingomonadaceae</taxon>
        <taxon>Sphingomonas</taxon>
    </lineage>
</organism>
<comment type="caution">
    <text evidence="5">The sequence shown here is derived from an EMBL/GenBank/DDBJ whole genome shotgun (WGS) entry which is preliminary data.</text>
</comment>
<dbReference type="Proteomes" id="UP001169764">
    <property type="component" value="Unassembled WGS sequence"/>
</dbReference>
<evidence type="ECO:0000313" key="5">
    <source>
        <dbReference type="EMBL" id="MDO6413116.1"/>
    </source>
</evidence>
<feature type="domain" description="MHYT" evidence="4">
    <location>
        <begin position="12"/>
        <end position="200"/>
    </location>
</feature>
<dbReference type="CDD" id="cd00130">
    <property type="entry name" value="PAS"/>
    <property type="match status" value="1"/>
</dbReference>
<dbReference type="CDD" id="cd01948">
    <property type="entry name" value="EAL"/>
    <property type="match status" value="1"/>
</dbReference>
<gene>
    <name evidence="5" type="ORF">Q4F19_01860</name>
</gene>
<dbReference type="RefSeq" id="WP_303539435.1">
    <property type="nucleotide sequence ID" value="NZ_JAUOTP010000001.1"/>
</dbReference>
<feature type="domain" description="EAL" evidence="2">
    <location>
        <begin position="534"/>
        <end position="784"/>
    </location>
</feature>
<dbReference type="InterPro" id="IPR035919">
    <property type="entry name" value="EAL_sf"/>
</dbReference>
<dbReference type="InterPro" id="IPR000160">
    <property type="entry name" value="GGDEF_dom"/>
</dbReference>
<proteinExistence type="predicted"/>
<feature type="transmembrane region" description="Helical" evidence="1">
    <location>
        <begin position="146"/>
        <end position="168"/>
    </location>
</feature>
<feature type="domain" description="GGDEF" evidence="3">
    <location>
        <begin position="392"/>
        <end position="525"/>
    </location>
</feature>
<dbReference type="Gene3D" id="3.30.70.270">
    <property type="match status" value="1"/>
</dbReference>
<dbReference type="Pfam" id="PF13188">
    <property type="entry name" value="PAS_8"/>
    <property type="match status" value="1"/>
</dbReference>
<dbReference type="Gene3D" id="3.30.450.20">
    <property type="entry name" value="PAS domain"/>
    <property type="match status" value="1"/>
</dbReference>
<feature type="transmembrane region" description="Helical" evidence="1">
    <location>
        <begin position="14"/>
        <end position="35"/>
    </location>
</feature>
<dbReference type="NCBIfam" id="TIGR00254">
    <property type="entry name" value="GGDEF"/>
    <property type="match status" value="1"/>
</dbReference>
<keyword evidence="1" id="KW-0472">Membrane</keyword>
<feature type="transmembrane region" description="Helical" evidence="1">
    <location>
        <begin position="213"/>
        <end position="234"/>
    </location>
</feature>
<dbReference type="PANTHER" id="PTHR44757">
    <property type="entry name" value="DIGUANYLATE CYCLASE DGCP"/>
    <property type="match status" value="1"/>
</dbReference>
<dbReference type="InterPro" id="IPR000014">
    <property type="entry name" value="PAS"/>
</dbReference>
<dbReference type="SUPFAM" id="SSF141868">
    <property type="entry name" value="EAL domain-like"/>
    <property type="match status" value="1"/>
</dbReference>
<dbReference type="EMBL" id="JAUOTP010000001">
    <property type="protein sequence ID" value="MDO6413116.1"/>
    <property type="molecule type" value="Genomic_DNA"/>
</dbReference>
<keyword evidence="1" id="KW-1133">Transmembrane helix</keyword>
<protein>
    <submittedName>
        <fullName evidence="5">EAL domain-containing protein</fullName>
    </submittedName>
</protein>